<dbReference type="CDD" id="cd01215">
    <property type="entry name" value="PTB_Dab"/>
    <property type="match status" value="1"/>
</dbReference>
<dbReference type="Gene3D" id="2.30.29.30">
    <property type="entry name" value="Pleckstrin-homology domain (PH domain)/Phosphotyrosine-binding domain (PTB)"/>
    <property type="match status" value="1"/>
</dbReference>
<dbReference type="GO" id="GO:0010718">
    <property type="term" value="P:positive regulation of epithelial to mesenchymal transition"/>
    <property type="evidence" value="ECO:0007669"/>
    <property type="project" value="TreeGrafter"/>
</dbReference>
<keyword evidence="4" id="KW-0597">Phosphoprotein</keyword>
<name>A0A6J2QTF3_COTGO</name>
<feature type="compositionally biased region" description="Low complexity" evidence="6">
    <location>
        <begin position="16"/>
        <end position="39"/>
    </location>
</feature>
<dbReference type="PANTHER" id="PTHR47695">
    <property type="entry name" value="PID DOMAIN-CONTAINING PROTEIN"/>
    <property type="match status" value="1"/>
</dbReference>
<sequence length="781" mass="82399">MSAEVENSVPVPADHSIASPSTTSANTPPTSPMTATSKVPFKKDKKKVSEKTDEYLLGRFQGDGVRYKAKLIGVDDVPEARGDKMSQDSMMKLKGMAVAARSQGKHKQRIWVNISMSGLKIIDEKSGVIEHEQVVNKISFIARDVTDNRAFGYVCGVEGQHQFFAIKTAQQAEPLVIDLKDLFQVIFNLRKKEAEASQKGENGTAVVENGSGALLGVDGDVKTAQPVEQFDLFGAMSTPPDIQSPNESNDILLLDFSAEVDSNQNCIKGNSFVTSCAPGRRASPQTENPFSSTFGYFPTPDSDPFRDDPLSKSPTWSEPDNSQISPGTANHLNSTAGNTCKTIINGGLNEDSEHLSQQIDGLSSKTMILALSNGQWPLGGKITQSNTITMMDGDESGTVLSIKNPFFDSNGITHHPQPPVTSKDSVVISPPPQSSKAGRGRRSAKSTASDLFGGELFAAPGHSEGSSAPGDLFNSTPAGHSYPSSIAALGNLQLGPPGTTSIPAAGMWGAAPSMFPMPGMTAPGPRPNFPQPSAFGGLPIPPTAWGQQMPPQFSVAPLSPPHLSWGQPPPAGPVGAPGWGQPTMTNPFQHGSFPAMGDQQGPSRPPPRPPVKEAPPKVENSAFTSLDPLGDREKKIGKDMFKDFQLAKPPAIPARKGELVPNCNETGAFDQYFNNKVGLAQDNADHDDFDINQISNVNDVPKPAAAPSFNPGLLDAAFAPAPIANNSAPAQGPRQDMFDQAFGAPDSSLFGAPPVAMQTAVVGQTSGSTAAFGDPFGNPFA</sequence>
<dbReference type="AlphaFoldDB" id="A0A6J2QTF3"/>
<evidence type="ECO:0000256" key="1">
    <source>
        <dbReference type="ARBA" id="ARBA00004496"/>
    </source>
</evidence>
<keyword evidence="2" id="KW-0217">Developmental protein</keyword>
<dbReference type="KEGG" id="cgob:115016976"/>
<dbReference type="GO" id="GO:0035615">
    <property type="term" value="F:clathrin adaptor activity"/>
    <property type="evidence" value="ECO:0007669"/>
    <property type="project" value="TreeGrafter"/>
</dbReference>
<dbReference type="PANTHER" id="PTHR47695:SF5">
    <property type="entry name" value="DISABLED HOMOLOG 2"/>
    <property type="match status" value="1"/>
</dbReference>
<feature type="region of interest" description="Disordered" evidence="6">
    <location>
        <begin position="409"/>
        <end position="476"/>
    </location>
</feature>
<feature type="compositionally biased region" description="Low complexity" evidence="6">
    <location>
        <begin position="573"/>
        <end position="582"/>
    </location>
</feature>
<feature type="region of interest" description="Disordered" evidence="6">
    <location>
        <begin position="556"/>
        <end position="631"/>
    </location>
</feature>
<dbReference type="GO" id="GO:0030510">
    <property type="term" value="P:regulation of BMP signaling pathway"/>
    <property type="evidence" value="ECO:0007669"/>
    <property type="project" value="Ensembl"/>
</dbReference>
<dbReference type="GO" id="GO:0001525">
    <property type="term" value="P:angiogenesis"/>
    <property type="evidence" value="ECO:0007669"/>
    <property type="project" value="Ensembl"/>
</dbReference>
<dbReference type="InterPro" id="IPR048559">
    <property type="entry name" value="DAB1/2_SBM"/>
</dbReference>
<feature type="region of interest" description="Disordered" evidence="6">
    <location>
        <begin position="277"/>
        <end position="330"/>
    </location>
</feature>
<dbReference type="Proteomes" id="UP000504630">
    <property type="component" value="Chromosome 12"/>
</dbReference>
<dbReference type="GeneID" id="115016976"/>
<dbReference type="GO" id="GO:0007219">
    <property type="term" value="P:Notch signaling pathway"/>
    <property type="evidence" value="ECO:0007669"/>
    <property type="project" value="Ensembl"/>
</dbReference>
<dbReference type="SMART" id="SM00462">
    <property type="entry name" value="PTB"/>
    <property type="match status" value="1"/>
</dbReference>
<comment type="subcellular location">
    <subcellularLocation>
        <location evidence="1">Cytoplasm</location>
    </subcellularLocation>
</comment>
<dbReference type="GO" id="GO:0030154">
    <property type="term" value="P:cell differentiation"/>
    <property type="evidence" value="ECO:0007669"/>
    <property type="project" value="UniProtKB-KW"/>
</dbReference>
<dbReference type="GO" id="GO:0006898">
    <property type="term" value="P:receptor-mediated endocytosis"/>
    <property type="evidence" value="ECO:0007669"/>
    <property type="project" value="Ensembl"/>
</dbReference>
<gene>
    <name evidence="9" type="primary">dab2</name>
</gene>
<reference evidence="9" key="1">
    <citation type="submission" date="2025-08" db="UniProtKB">
        <authorList>
            <consortium name="RefSeq"/>
        </authorList>
    </citation>
    <scope>IDENTIFICATION</scope>
</reference>
<protein>
    <submittedName>
        <fullName evidence="9">Disabled homolog 2 isoform X1</fullName>
    </submittedName>
</protein>
<accession>A0A6J2QTF3</accession>
<dbReference type="InterPro" id="IPR006020">
    <property type="entry name" value="PTB/PI_dom"/>
</dbReference>
<proteinExistence type="predicted"/>
<feature type="compositionally biased region" description="Polar residues" evidence="6">
    <location>
        <begin position="312"/>
        <end position="330"/>
    </location>
</feature>
<dbReference type="GO" id="GO:0045807">
    <property type="term" value="P:positive regulation of endocytosis"/>
    <property type="evidence" value="ECO:0007669"/>
    <property type="project" value="TreeGrafter"/>
</dbReference>
<dbReference type="SUPFAM" id="SSF50729">
    <property type="entry name" value="PH domain-like"/>
    <property type="match status" value="1"/>
</dbReference>
<dbReference type="PROSITE" id="PS01179">
    <property type="entry name" value="PID"/>
    <property type="match status" value="1"/>
</dbReference>
<evidence type="ECO:0000256" key="6">
    <source>
        <dbReference type="SAM" id="MobiDB-lite"/>
    </source>
</evidence>
<feature type="region of interest" description="Disordered" evidence="6">
    <location>
        <begin position="1"/>
        <end position="48"/>
    </location>
</feature>
<dbReference type="OrthoDB" id="10069833at2759"/>
<dbReference type="GO" id="GO:0038024">
    <property type="term" value="F:cargo receptor activity"/>
    <property type="evidence" value="ECO:0007669"/>
    <property type="project" value="TreeGrafter"/>
</dbReference>
<evidence type="ECO:0000256" key="4">
    <source>
        <dbReference type="ARBA" id="ARBA00022553"/>
    </source>
</evidence>
<dbReference type="CTD" id="1601"/>
<evidence type="ECO:0000256" key="5">
    <source>
        <dbReference type="ARBA" id="ARBA00022782"/>
    </source>
</evidence>
<dbReference type="GO" id="GO:0005737">
    <property type="term" value="C:cytoplasm"/>
    <property type="evidence" value="ECO:0007669"/>
    <property type="project" value="UniProtKB-SubCell"/>
</dbReference>
<dbReference type="GO" id="GO:0005905">
    <property type="term" value="C:clathrin-coated pit"/>
    <property type="evidence" value="ECO:0007669"/>
    <property type="project" value="TreeGrafter"/>
</dbReference>
<keyword evidence="8" id="KW-1185">Reference proteome</keyword>
<evidence type="ECO:0000313" key="8">
    <source>
        <dbReference type="Proteomes" id="UP000504630"/>
    </source>
</evidence>
<keyword evidence="3" id="KW-0963">Cytoplasm</keyword>
<organism evidence="8 9">
    <name type="scientific">Cottoperca gobio</name>
    <name type="common">Frogmouth</name>
    <name type="synonym">Aphritis gobio</name>
    <dbReference type="NCBI Taxonomy" id="56716"/>
    <lineage>
        <taxon>Eukaryota</taxon>
        <taxon>Metazoa</taxon>
        <taxon>Chordata</taxon>
        <taxon>Craniata</taxon>
        <taxon>Vertebrata</taxon>
        <taxon>Euteleostomi</taxon>
        <taxon>Actinopterygii</taxon>
        <taxon>Neopterygii</taxon>
        <taxon>Teleostei</taxon>
        <taxon>Neoteleostei</taxon>
        <taxon>Acanthomorphata</taxon>
        <taxon>Eupercaria</taxon>
        <taxon>Perciformes</taxon>
        <taxon>Notothenioidei</taxon>
        <taxon>Bovichtidae</taxon>
        <taxon>Cottoperca</taxon>
    </lineage>
</organism>
<evidence type="ECO:0000256" key="2">
    <source>
        <dbReference type="ARBA" id="ARBA00022473"/>
    </source>
</evidence>
<keyword evidence="5" id="KW-0221">Differentiation</keyword>
<evidence type="ECO:0000256" key="3">
    <source>
        <dbReference type="ARBA" id="ARBA00022490"/>
    </source>
</evidence>
<dbReference type="InterPro" id="IPR048561">
    <property type="entry name" value="Dab_PTB"/>
</dbReference>
<feature type="domain" description="PID" evidence="7">
    <location>
        <begin position="62"/>
        <end position="196"/>
    </location>
</feature>
<feature type="compositionally biased region" description="Polar residues" evidence="6">
    <location>
        <begin position="283"/>
        <end position="294"/>
    </location>
</feature>
<dbReference type="InterPro" id="IPR011993">
    <property type="entry name" value="PH-like_dom_sf"/>
</dbReference>
<dbReference type="FunFam" id="2.30.29.30:FF:000035">
    <property type="entry name" value="Disabled homolog 2 isoform 1"/>
    <property type="match status" value="1"/>
</dbReference>
<evidence type="ECO:0000313" key="9">
    <source>
        <dbReference type="RefSeq" id="XP_029300991.1"/>
    </source>
</evidence>
<evidence type="ECO:0000259" key="7">
    <source>
        <dbReference type="PROSITE" id="PS01179"/>
    </source>
</evidence>
<dbReference type="InParanoid" id="A0A6J2QTF3"/>
<dbReference type="RefSeq" id="XP_029300991.1">
    <property type="nucleotide sequence ID" value="XM_029445131.1"/>
</dbReference>
<dbReference type="Pfam" id="PF21792">
    <property type="entry name" value="DAB2_SBM"/>
    <property type="match status" value="1"/>
</dbReference>
<dbReference type="GO" id="GO:0090090">
    <property type="term" value="P:negative regulation of canonical Wnt signaling pathway"/>
    <property type="evidence" value="ECO:0007669"/>
    <property type="project" value="TreeGrafter"/>
</dbReference>